<feature type="compositionally biased region" description="Basic and acidic residues" evidence="11">
    <location>
        <begin position="81"/>
        <end position="97"/>
    </location>
</feature>
<protein>
    <recommendedName>
        <fullName evidence="10">Zinc finger protein 750</fullName>
    </recommendedName>
</protein>
<feature type="region of interest" description="Disordered" evidence="11">
    <location>
        <begin position="143"/>
        <end position="185"/>
    </location>
</feature>
<proteinExistence type="predicted"/>
<evidence type="ECO:0000256" key="6">
    <source>
        <dbReference type="ARBA" id="ARBA00023015"/>
    </source>
</evidence>
<keyword evidence="2" id="KW-0479">Metal-binding</keyword>
<dbReference type="Pfam" id="PF15269">
    <property type="entry name" value="zf-C2H2_7"/>
    <property type="match status" value="1"/>
</dbReference>
<keyword evidence="6" id="KW-0805">Transcription regulation</keyword>
<sequence>MRQGHSVQSPEPRNVGTTPASRTPDTPEGATPLTLTEDKLTSQSPRTLADTSPDHHHPEDHAMPFQPFQARSARPPGQRIKPLDEEKEHTKSHDKQGRCGAGTALAGSSLRTRTLHTHTEGQGHFPATGSSGGLAAWLHAGERRGQRLSSGQSGYLSSATPASPGQCNAPRTSEHLQETESGSPPTCASCYLTRSYPRARACQFLLPATTTGHFHQRGSTEAAVGSGSSDLEEVPWTRAQKDDAAEGTLRALTPAHQTAHVTLLSLGGQANVAQLTRQRPCTPRHLGLDHAWGPSAATQSPPSDLTTLSETTQRNWWCTPDGGRKTFLARRSARGAGSITSARPQARPGSPPWTQRVEQRDSPSSTMSLKERKPKKPHYIPRPPGKPFKYKCFQCPFTCNEKSHLFNHMKYGLCKNSITLVSEQDRGPRGPRAHAPDPRPPRQPPPAAQLASSQPLTSGLPSFDPKPQHGSGKEDAEEDLEPQARGTHALPQKPGPQKEVVPEAALGAQPVLDGARPSAFIPVGEHRLKGSENTEGPETLVLTNPTAKATAFHTKSAFHAPGYPWKAGSPFLPPEFPHKIPPTKGFGAISPYVHPTIPEYPPPFYTEHGLAAIYSPYLLAGSPPECDTTLLSVYGAPDQRHFLPHPGPIPKHLSPSPSTYDPYRFLHQFHSNLPIPYGFYRPESAFSSYSLRLPPVTGITREQSSRLLEEATLVYPASSPSELSPPNSHKKTTEFEKGSPIPEAKDPSKDGQRDMEGAKMSPRAGSAATGSPGRPSPTNFTQTSQACEGLCDLSNKGSPSTLGWRPQPGQSPTAFRPVPKSTDCPHSQVPAKGTESPKSFKAGNGDPPAQTASTLLNTEATHTNPEDSSRTGPLNLSKKSEPRPAASGGAGHTGSAAAEAPSLAEPQDLPLNLSVKDPCNARAPRPTVPSPPQGAEPTAAPRTGTGSPRDGPNHTEAQQDEGPGGKAPASRVVDSSEEQKQTAAVALCQLAAYSPGHLLVGDEEPTAQEPGCQDTSTLGSTESQGAQCDLRPKGQKRTSQRDAGKSQQGSKKTKPSDSAARVFTLRKRTRVS</sequence>
<feature type="region of interest" description="Disordered" evidence="11">
    <location>
        <begin position="332"/>
        <end position="383"/>
    </location>
</feature>
<feature type="compositionally biased region" description="Polar residues" evidence="11">
    <location>
        <begin position="147"/>
        <end position="171"/>
    </location>
</feature>
<evidence type="ECO:0000259" key="12">
    <source>
        <dbReference type="Pfam" id="PF15269"/>
    </source>
</evidence>
<evidence type="ECO:0000256" key="9">
    <source>
        <dbReference type="ARBA" id="ARBA00023242"/>
    </source>
</evidence>
<evidence type="ECO:0000256" key="5">
    <source>
        <dbReference type="ARBA" id="ARBA00022833"/>
    </source>
</evidence>
<feature type="compositionally biased region" description="Polar residues" evidence="11">
    <location>
        <begin position="41"/>
        <end position="50"/>
    </location>
</feature>
<keyword evidence="4" id="KW-0221">Differentiation</keyword>
<name>A0AA41MPK7_SCICA</name>
<feature type="compositionally biased region" description="Basic and acidic residues" evidence="11">
    <location>
        <begin position="731"/>
        <end position="757"/>
    </location>
</feature>
<feature type="compositionally biased region" description="Basic and acidic residues" evidence="11">
    <location>
        <begin position="52"/>
        <end position="62"/>
    </location>
</feature>
<evidence type="ECO:0000256" key="7">
    <source>
        <dbReference type="ARBA" id="ARBA00023159"/>
    </source>
</evidence>
<feature type="compositionally biased region" description="Polar residues" evidence="11">
    <location>
        <begin position="1"/>
        <end position="24"/>
    </location>
</feature>
<dbReference type="AlphaFoldDB" id="A0AA41MPK7"/>
<feature type="compositionally biased region" description="Polar residues" evidence="11">
    <location>
        <begin position="296"/>
        <end position="311"/>
    </location>
</feature>
<evidence type="ECO:0000256" key="8">
    <source>
        <dbReference type="ARBA" id="ARBA00023163"/>
    </source>
</evidence>
<evidence type="ECO:0000256" key="4">
    <source>
        <dbReference type="ARBA" id="ARBA00022782"/>
    </source>
</evidence>
<dbReference type="PANTHER" id="PTHR14678:SF1">
    <property type="entry name" value="ZINC FINGER PROTEIN 750"/>
    <property type="match status" value="1"/>
</dbReference>
<feature type="region of interest" description="Disordered" evidence="11">
    <location>
        <begin position="716"/>
        <end position="982"/>
    </location>
</feature>
<feature type="region of interest" description="Disordered" evidence="11">
    <location>
        <begin position="1"/>
        <end position="103"/>
    </location>
</feature>
<dbReference type="GO" id="GO:1990841">
    <property type="term" value="F:promoter-specific chromatin binding"/>
    <property type="evidence" value="ECO:0007669"/>
    <property type="project" value="TreeGrafter"/>
</dbReference>
<evidence type="ECO:0000256" key="3">
    <source>
        <dbReference type="ARBA" id="ARBA00022771"/>
    </source>
</evidence>
<gene>
    <name evidence="13" type="ORF">SUZIE_134655</name>
</gene>
<accession>A0AA41MPK7</accession>
<feature type="compositionally biased region" description="Low complexity" evidence="11">
    <location>
        <begin position="893"/>
        <end position="906"/>
    </location>
</feature>
<evidence type="ECO:0000313" key="14">
    <source>
        <dbReference type="Proteomes" id="UP001166674"/>
    </source>
</evidence>
<keyword evidence="8" id="KW-0804">Transcription</keyword>
<feature type="compositionally biased region" description="Basic and acidic residues" evidence="11">
    <location>
        <begin position="423"/>
        <end position="440"/>
    </location>
</feature>
<evidence type="ECO:0000256" key="1">
    <source>
        <dbReference type="ARBA" id="ARBA00004123"/>
    </source>
</evidence>
<dbReference type="EMBL" id="JAATJV010258251">
    <property type="protein sequence ID" value="MBZ3875781.1"/>
    <property type="molecule type" value="Genomic_DNA"/>
</dbReference>
<dbReference type="InterPro" id="IPR039363">
    <property type="entry name" value="ZNF750"/>
</dbReference>
<feature type="region of interest" description="Disordered" evidence="11">
    <location>
        <begin position="999"/>
        <end position="1072"/>
    </location>
</feature>
<keyword evidence="14" id="KW-1185">Reference proteome</keyword>
<evidence type="ECO:0000256" key="2">
    <source>
        <dbReference type="ARBA" id="ARBA00022723"/>
    </source>
</evidence>
<keyword evidence="5" id="KW-0862">Zinc</keyword>
<evidence type="ECO:0000256" key="10">
    <source>
        <dbReference type="ARBA" id="ARBA00040216"/>
    </source>
</evidence>
<dbReference type="GO" id="GO:0005634">
    <property type="term" value="C:nucleus"/>
    <property type="evidence" value="ECO:0007669"/>
    <property type="project" value="UniProtKB-SubCell"/>
</dbReference>
<dbReference type="GO" id="GO:0030154">
    <property type="term" value="P:cell differentiation"/>
    <property type="evidence" value="ECO:0007669"/>
    <property type="project" value="UniProtKB-KW"/>
</dbReference>
<evidence type="ECO:0000313" key="13">
    <source>
        <dbReference type="EMBL" id="MBZ3875781.1"/>
    </source>
</evidence>
<feature type="region of interest" description="Disordered" evidence="11">
    <location>
        <begin position="292"/>
        <end position="311"/>
    </location>
</feature>
<dbReference type="PANTHER" id="PTHR14678">
    <property type="entry name" value="PROLINE-RICH PROTEIN 35-RELATED"/>
    <property type="match status" value="1"/>
</dbReference>
<keyword evidence="9" id="KW-0539">Nucleus</keyword>
<feature type="region of interest" description="Disordered" evidence="11">
    <location>
        <begin position="423"/>
        <end position="499"/>
    </location>
</feature>
<dbReference type="GO" id="GO:0000978">
    <property type="term" value="F:RNA polymerase II cis-regulatory region sequence-specific DNA binding"/>
    <property type="evidence" value="ECO:0007669"/>
    <property type="project" value="TreeGrafter"/>
</dbReference>
<keyword evidence="7" id="KW-0010">Activator</keyword>
<feature type="compositionally biased region" description="Polar residues" evidence="11">
    <location>
        <begin position="1013"/>
        <end position="1026"/>
    </location>
</feature>
<evidence type="ECO:0000256" key="11">
    <source>
        <dbReference type="SAM" id="MobiDB-lite"/>
    </source>
</evidence>
<comment type="subcellular location">
    <subcellularLocation>
        <location evidence="1">Nucleus</location>
    </subcellularLocation>
</comment>
<comment type="caution">
    <text evidence="13">The sequence shown here is derived from an EMBL/GenBank/DDBJ whole genome shotgun (WGS) entry which is preliminary data.</text>
</comment>
<feature type="compositionally biased region" description="Polar residues" evidence="11">
    <location>
        <begin position="850"/>
        <end position="863"/>
    </location>
</feature>
<organism evidence="13 14">
    <name type="scientific">Sciurus carolinensis</name>
    <name type="common">Eastern gray squirrel</name>
    <dbReference type="NCBI Taxonomy" id="30640"/>
    <lineage>
        <taxon>Eukaryota</taxon>
        <taxon>Metazoa</taxon>
        <taxon>Chordata</taxon>
        <taxon>Craniata</taxon>
        <taxon>Vertebrata</taxon>
        <taxon>Euteleostomi</taxon>
        <taxon>Mammalia</taxon>
        <taxon>Eutheria</taxon>
        <taxon>Euarchontoglires</taxon>
        <taxon>Glires</taxon>
        <taxon>Rodentia</taxon>
        <taxon>Sciuromorpha</taxon>
        <taxon>Sciuridae</taxon>
        <taxon>Sciurinae</taxon>
        <taxon>Sciurini</taxon>
        <taxon>Sciurus</taxon>
    </lineage>
</organism>
<dbReference type="InterPro" id="IPR039064">
    <property type="entry name" value="ZNF750_Znf"/>
</dbReference>
<feature type="compositionally biased region" description="Polar residues" evidence="11">
    <location>
        <begin position="776"/>
        <end position="786"/>
    </location>
</feature>
<dbReference type="Proteomes" id="UP001166674">
    <property type="component" value="Unassembled WGS sequence"/>
</dbReference>
<dbReference type="GO" id="GO:0001228">
    <property type="term" value="F:DNA-binding transcription activator activity, RNA polymerase II-specific"/>
    <property type="evidence" value="ECO:0007669"/>
    <property type="project" value="TreeGrafter"/>
</dbReference>
<dbReference type="GO" id="GO:0008544">
    <property type="term" value="P:epidermis development"/>
    <property type="evidence" value="ECO:0007669"/>
    <property type="project" value="TreeGrafter"/>
</dbReference>
<reference evidence="13" key="1">
    <citation type="submission" date="2020-03" db="EMBL/GenBank/DDBJ databases">
        <title>Studies in the Genomics of Life Span.</title>
        <authorList>
            <person name="Glass D."/>
        </authorList>
    </citation>
    <scope>NUCLEOTIDE SEQUENCE</scope>
    <source>
        <strain evidence="13">SUZIE</strain>
        <tissue evidence="13">Muscle</tissue>
    </source>
</reference>
<dbReference type="GO" id="GO:0008270">
    <property type="term" value="F:zinc ion binding"/>
    <property type="evidence" value="ECO:0007669"/>
    <property type="project" value="UniProtKB-KW"/>
</dbReference>
<keyword evidence="3" id="KW-0863">Zinc-finger</keyword>
<feature type="domain" description="Zinc finger protein 750-like zinc finger" evidence="12">
    <location>
        <begin position="371"/>
        <end position="422"/>
    </location>
</feature>
<feature type="compositionally biased region" description="Polar residues" evidence="11">
    <location>
        <begin position="718"/>
        <end position="727"/>
    </location>
</feature>